<dbReference type="VEuPathDB" id="MicrosporidiaDB:H312_01349"/>
<organism evidence="2 3">
    <name type="scientific">Anncaliia algerae PRA339</name>
    <dbReference type="NCBI Taxonomy" id="1288291"/>
    <lineage>
        <taxon>Eukaryota</taxon>
        <taxon>Fungi</taxon>
        <taxon>Fungi incertae sedis</taxon>
        <taxon>Microsporidia</taxon>
        <taxon>Tubulinosematoidea</taxon>
        <taxon>Tubulinosematidae</taxon>
        <taxon>Anncaliia</taxon>
    </lineage>
</organism>
<reference evidence="3" key="1">
    <citation type="submission" date="2013-02" db="EMBL/GenBank/DDBJ databases">
        <authorList>
            <consortium name="The Broad Institute Genome Sequencing Platform"/>
            <person name="Cuomo C."/>
            <person name="Becnel J."/>
            <person name="Sanscrainte N."/>
            <person name="Walker B."/>
            <person name="Young S.K."/>
            <person name="Zeng Q."/>
            <person name="Gargeya S."/>
            <person name="Fitzgerald M."/>
            <person name="Haas B."/>
            <person name="Abouelleil A."/>
            <person name="Alvarado L."/>
            <person name="Arachchi H.M."/>
            <person name="Berlin A.M."/>
            <person name="Chapman S.B."/>
            <person name="Dewar J."/>
            <person name="Goldberg J."/>
            <person name="Griggs A."/>
            <person name="Gujja S."/>
            <person name="Hansen M."/>
            <person name="Howarth C."/>
            <person name="Imamovic A."/>
            <person name="Larimer J."/>
            <person name="McCowan C."/>
            <person name="Murphy C."/>
            <person name="Neiman D."/>
            <person name="Pearson M."/>
            <person name="Priest M."/>
            <person name="Roberts A."/>
            <person name="Saif S."/>
            <person name="Shea T."/>
            <person name="Sisk P."/>
            <person name="Sykes S."/>
            <person name="Wortman J."/>
            <person name="Nusbaum C."/>
            <person name="Birren B."/>
        </authorList>
    </citation>
    <scope>NUCLEOTIDE SEQUENCE [LARGE SCALE GENOMIC DNA]</scope>
    <source>
        <strain evidence="3">PRA339</strain>
    </source>
</reference>
<gene>
    <name evidence="2" type="ORF">H312_01349</name>
</gene>
<keyword evidence="1" id="KW-0812">Transmembrane</keyword>
<keyword evidence="1" id="KW-1133">Transmembrane helix</keyword>
<evidence type="ECO:0000313" key="2">
    <source>
        <dbReference type="EMBL" id="KCZ81203.1"/>
    </source>
</evidence>
<dbReference type="Proteomes" id="UP000030655">
    <property type="component" value="Unassembled WGS sequence"/>
</dbReference>
<feature type="transmembrane region" description="Helical" evidence="1">
    <location>
        <begin position="6"/>
        <end position="23"/>
    </location>
</feature>
<feature type="transmembrane region" description="Helical" evidence="1">
    <location>
        <begin position="61"/>
        <end position="77"/>
    </location>
</feature>
<name>A0A059F1P1_9MICR</name>
<reference evidence="2 3" key="2">
    <citation type="submission" date="2014-03" db="EMBL/GenBank/DDBJ databases">
        <title>The Genome Sequence of Anncaliia algerae insect isolate PRA339.</title>
        <authorList>
            <consortium name="The Broad Institute Genome Sequencing Platform"/>
            <consortium name="The Broad Institute Genome Sequencing Center for Infectious Disease"/>
            <person name="Cuomo C."/>
            <person name="Becnel J."/>
            <person name="Sanscrainte N."/>
            <person name="Walker B."/>
            <person name="Young S.K."/>
            <person name="Zeng Q."/>
            <person name="Gargeya S."/>
            <person name="Fitzgerald M."/>
            <person name="Haas B."/>
            <person name="Abouelleil A."/>
            <person name="Alvarado L."/>
            <person name="Arachchi H.M."/>
            <person name="Berlin A.M."/>
            <person name="Chapman S.B."/>
            <person name="Dewar J."/>
            <person name="Goldberg J."/>
            <person name="Griggs A."/>
            <person name="Gujja S."/>
            <person name="Hansen M."/>
            <person name="Howarth C."/>
            <person name="Imamovic A."/>
            <person name="Larimer J."/>
            <person name="McCowan C."/>
            <person name="Murphy C."/>
            <person name="Neiman D."/>
            <person name="Pearson M."/>
            <person name="Priest M."/>
            <person name="Roberts A."/>
            <person name="Saif S."/>
            <person name="Shea T."/>
            <person name="Sisk P."/>
            <person name="Sykes S."/>
            <person name="Wortman J."/>
            <person name="Nusbaum C."/>
            <person name="Birren B."/>
        </authorList>
    </citation>
    <scope>NUCLEOTIDE SEQUENCE [LARGE SCALE GENOMIC DNA]</scope>
    <source>
        <strain evidence="2 3">PRA339</strain>
    </source>
</reference>
<evidence type="ECO:0000256" key="1">
    <source>
        <dbReference type="SAM" id="Phobius"/>
    </source>
</evidence>
<keyword evidence="1" id="KW-0472">Membrane</keyword>
<proteinExistence type="predicted"/>
<sequence>MFNLFLFNVVLLKLSLVISYSGLNHLMIIKDLTGSNYVIFINRYFFSLLYLLYIYFFNYSLGYTALMVFSGFISIFVRGRTLSKPIIYLNFRYISFFTETKFHYSSLF</sequence>
<dbReference type="AlphaFoldDB" id="A0A059F1P1"/>
<dbReference type="EMBL" id="KK365147">
    <property type="protein sequence ID" value="KCZ81203.1"/>
    <property type="molecule type" value="Genomic_DNA"/>
</dbReference>
<accession>A0A059F1P1</accession>
<evidence type="ECO:0000313" key="3">
    <source>
        <dbReference type="Proteomes" id="UP000030655"/>
    </source>
</evidence>
<keyword evidence="3" id="KW-1185">Reference proteome</keyword>
<protein>
    <submittedName>
        <fullName evidence="2">Uncharacterized protein</fullName>
    </submittedName>
</protein>
<dbReference type="HOGENOM" id="CLU_2196296_0_0_1"/>